<keyword evidence="1" id="KW-0472">Membrane</keyword>
<dbReference type="Pfam" id="PF00990">
    <property type="entry name" value="GGDEF"/>
    <property type="match status" value="1"/>
</dbReference>
<dbReference type="InterPro" id="IPR035919">
    <property type="entry name" value="EAL_sf"/>
</dbReference>
<feature type="domain" description="EAL" evidence="2">
    <location>
        <begin position="484"/>
        <end position="734"/>
    </location>
</feature>
<dbReference type="InterPro" id="IPR029787">
    <property type="entry name" value="Nucleotide_cyclase"/>
</dbReference>
<organism evidence="4 5">
    <name type="scientific">Endosaccharibacter trunci</name>
    <dbReference type="NCBI Taxonomy" id="2812733"/>
    <lineage>
        <taxon>Bacteria</taxon>
        <taxon>Pseudomonadati</taxon>
        <taxon>Pseudomonadota</taxon>
        <taxon>Alphaproteobacteria</taxon>
        <taxon>Acetobacterales</taxon>
        <taxon>Acetobacteraceae</taxon>
        <taxon>Endosaccharibacter</taxon>
    </lineage>
</organism>
<dbReference type="Gene3D" id="3.20.20.450">
    <property type="entry name" value="EAL domain"/>
    <property type="match status" value="1"/>
</dbReference>
<dbReference type="SUPFAM" id="SSF141868">
    <property type="entry name" value="EAL domain-like"/>
    <property type="match status" value="1"/>
</dbReference>
<evidence type="ECO:0000256" key="1">
    <source>
        <dbReference type="SAM" id="Phobius"/>
    </source>
</evidence>
<evidence type="ECO:0000259" key="3">
    <source>
        <dbReference type="PROSITE" id="PS50887"/>
    </source>
</evidence>
<dbReference type="Proteomes" id="UP001524587">
    <property type="component" value="Unassembled WGS sequence"/>
</dbReference>
<keyword evidence="1" id="KW-0812">Transmembrane</keyword>
<dbReference type="Pfam" id="PF00563">
    <property type="entry name" value="EAL"/>
    <property type="match status" value="1"/>
</dbReference>
<dbReference type="InterPro" id="IPR000160">
    <property type="entry name" value="GGDEF_dom"/>
</dbReference>
<dbReference type="InterPro" id="IPR001610">
    <property type="entry name" value="PAC"/>
</dbReference>
<dbReference type="InterPro" id="IPR043128">
    <property type="entry name" value="Rev_trsase/Diguanyl_cyclase"/>
</dbReference>
<evidence type="ECO:0000313" key="4">
    <source>
        <dbReference type="EMBL" id="MCQ8278080.1"/>
    </source>
</evidence>
<dbReference type="NCBIfam" id="TIGR00254">
    <property type="entry name" value="GGDEF"/>
    <property type="match status" value="1"/>
</dbReference>
<evidence type="ECO:0000259" key="2">
    <source>
        <dbReference type="PROSITE" id="PS50883"/>
    </source>
</evidence>
<dbReference type="CDD" id="cd01949">
    <property type="entry name" value="GGDEF"/>
    <property type="match status" value="1"/>
</dbReference>
<dbReference type="CDD" id="cd01948">
    <property type="entry name" value="EAL"/>
    <property type="match status" value="1"/>
</dbReference>
<feature type="transmembrane region" description="Helical" evidence="1">
    <location>
        <begin position="148"/>
        <end position="168"/>
    </location>
</feature>
<evidence type="ECO:0000313" key="5">
    <source>
        <dbReference type="Proteomes" id="UP001524587"/>
    </source>
</evidence>
<name>A0ABT1W5C1_9PROT</name>
<dbReference type="PROSITE" id="PS50883">
    <property type="entry name" value="EAL"/>
    <property type="match status" value="1"/>
</dbReference>
<gene>
    <name evidence="4" type="ORF">NFI95_06420</name>
</gene>
<dbReference type="SMART" id="SM00086">
    <property type="entry name" value="PAC"/>
    <property type="match status" value="1"/>
</dbReference>
<feature type="transmembrane region" description="Helical" evidence="1">
    <location>
        <begin position="67"/>
        <end position="87"/>
    </location>
</feature>
<keyword evidence="1" id="KW-1133">Transmembrane helix</keyword>
<dbReference type="Gene3D" id="3.30.70.270">
    <property type="match status" value="1"/>
</dbReference>
<dbReference type="SUPFAM" id="SSF55073">
    <property type="entry name" value="Nucleotide cyclase"/>
    <property type="match status" value="1"/>
</dbReference>
<feature type="domain" description="GGDEF" evidence="3">
    <location>
        <begin position="343"/>
        <end position="475"/>
    </location>
</feature>
<dbReference type="Gene3D" id="3.30.450.20">
    <property type="entry name" value="PAS domain"/>
    <property type="match status" value="1"/>
</dbReference>
<dbReference type="SMART" id="SM00052">
    <property type="entry name" value="EAL"/>
    <property type="match status" value="1"/>
</dbReference>
<protein>
    <submittedName>
        <fullName evidence="4">EAL domain-containing protein</fullName>
    </submittedName>
</protein>
<dbReference type="SMART" id="SM00267">
    <property type="entry name" value="GGDEF"/>
    <property type="match status" value="1"/>
</dbReference>
<proteinExistence type="predicted"/>
<dbReference type="PANTHER" id="PTHR44757:SF2">
    <property type="entry name" value="BIOFILM ARCHITECTURE MAINTENANCE PROTEIN MBAA"/>
    <property type="match status" value="1"/>
</dbReference>
<dbReference type="PROSITE" id="PS50887">
    <property type="entry name" value="GGDEF"/>
    <property type="match status" value="1"/>
</dbReference>
<dbReference type="InterPro" id="IPR052155">
    <property type="entry name" value="Biofilm_reg_signaling"/>
</dbReference>
<dbReference type="InterPro" id="IPR001633">
    <property type="entry name" value="EAL_dom"/>
</dbReference>
<reference evidence="4 5" key="1">
    <citation type="submission" date="2022-06" db="EMBL/GenBank/DDBJ databases">
        <title>Endosaccharibacter gen. nov., sp. nov., endophytic bacteria isolated from sugarcane.</title>
        <authorList>
            <person name="Pitiwittayakul N."/>
            <person name="Yukphan P."/>
            <person name="Charoenyingcharoen P."/>
            <person name="Tanasupawat S."/>
        </authorList>
    </citation>
    <scope>NUCLEOTIDE SEQUENCE [LARGE SCALE GENOMIC DNA]</scope>
    <source>
        <strain evidence="4 5">KSS8</strain>
    </source>
</reference>
<dbReference type="SUPFAM" id="SSF55785">
    <property type="entry name" value="PYP-like sensor domain (PAS domain)"/>
    <property type="match status" value="1"/>
</dbReference>
<feature type="transmembrane region" description="Helical" evidence="1">
    <location>
        <begin position="34"/>
        <end position="55"/>
    </location>
</feature>
<dbReference type="InterPro" id="IPR035965">
    <property type="entry name" value="PAS-like_dom_sf"/>
</dbReference>
<dbReference type="PANTHER" id="PTHR44757">
    <property type="entry name" value="DIGUANYLATE CYCLASE DGCP"/>
    <property type="match status" value="1"/>
</dbReference>
<dbReference type="RefSeq" id="WP_422863543.1">
    <property type="nucleotide sequence ID" value="NZ_JAMSKV010000004.1"/>
</dbReference>
<accession>A0ABT1W5C1</accession>
<comment type="caution">
    <text evidence="4">The sequence shown here is derived from an EMBL/GenBank/DDBJ whole genome shotgun (WGS) entry which is preliminary data.</text>
</comment>
<dbReference type="EMBL" id="JAMSKV010000004">
    <property type="protein sequence ID" value="MCQ8278080.1"/>
    <property type="molecule type" value="Genomic_DNA"/>
</dbReference>
<sequence>MRQEQAAILLTTTYLFAALGSGSATLFSIAFDGWASGPIAIAYSAVLGSYIAMILNGLRWRRKQNHVAFIKSTVFLLFLLGIAWGALVNLFALGARLDQQGTLIGLVMALVSAPMLGVPLSAALAFFLPISIACSIVIVFLITPIEYVAVLSFLGFLVFAITGFVSMNKTIMDRLVARLKLQREHEIVRVFLREYEEVSSDWLWESDANHRLRNVAPQLVEALNTTATRLENLDLFRIARTDIAGSEGESVAEAMRNGTAFRDRQIAVRGTDGPRWLNVTGHPVHDDKGVFLGYRGIGSDITAAYLNRQQIEFMARHDGLTRLLNRPAFVSETDAVLSRQPNQSHALMLIDLDDFKQVNDDLGHASGDALLKTVAARLREHLQPSEVAARIGGDEFAVLIRVQDQPSAAARAASLCVALQIEGGAPNSSLPTSASIGVAISPTHGTRLDQLMRRADFALYEAKNQGKGAPCFFEMRMENAFLSRQRLLSELATALDQGQIFAEYQPIADVSSGQIVSAEALVRWAHPTRGKLAAGSFVLAAEGSDLIEPLGARMLKLACRAAGTWQTRIPVSVNLSPRQLRSGRFVPILTECLAETGLPPHRLILEVTETVFLDTPSRIIQQLDLIRAMGVRLVLDDFGTGYSSLTYLRRFDVDGIKIDASFVRDLPHSRKVGAIVRTIGRLASDMNIYVTAEGVETEEQLRWLRGNGIAFAQGFLLGRPADDPFVAMTSAARERRQAPARPLEHGPA</sequence>
<feature type="transmembrane region" description="Helical" evidence="1">
    <location>
        <begin position="123"/>
        <end position="142"/>
    </location>
</feature>
<keyword evidence="5" id="KW-1185">Reference proteome</keyword>